<keyword evidence="4" id="KW-0560">Oxidoreductase</keyword>
<evidence type="ECO:0000256" key="2">
    <source>
        <dbReference type="ARBA" id="ARBA00022827"/>
    </source>
</evidence>
<dbReference type="SUPFAM" id="SSF51905">
    <property type="entry name" value="FAD/NAD(P)-binding domain"/>
    <property type="match status" value="2"/>
</dbReference>
<dbReference type="AlphaFoldDB" id="A0A382MZK1"/>
<sequence>MIHTDVVIIGSGPVGLFAVHQLGIIGLKSEVIDNLDRAGGQCIELYPDKPIYDIPAIPVCTGEELTKNLLEQIKPFKTNFHFNEKVQEISNERNSWIVKTSRDKIFKCSNIIIAGGVGSFEPRKLALKNIEKYEGKKVFYFVSNKNKFKDKEVCIFGGGDSALDWAIELSQIAKVNLIHRRSEFRGSKHSFQQVKELEKKNKLKIQTPYQPKKLEEKNNKLILTLEDDKDNLVTVETDYILSFFGLIMKLGPIANWGLNLENKHIPVNSENFETNKKGIFAIGDICTYPGKLKLILSGFHEAALAARACFKNAKPNEVYKFEFTTASKEIHDRLGI</sequence>
<dbReference type="HAMAP" id="MF_01685">
    <property type="entry name" value="FENR2"/>
    <property type="match status" value="1"/>
</dbReference>
<keyword evidence="1" id="KW-0285">Flavoprotein</keyword>
<dbReference type="InterPro" id="IPR036188">
    <property type="entry name" value="FAD/NAD-bd_sf"/>
</dbReference>
<dbReference type="InterPro" id="IPR023753">
    <property type="entry name" value="FAD/NAD-binding_dom"/>
</dbReference>
<evidence type="ECO:0000259" key="5">
    <source>
        <dbReference type="Pfam" id="PF07992"/>
    </source>
</evidence>
<evidence type="ECO:0000256" key="4">
    <source>
        <dbReference type="ARBA" id="ARBA00023002"/>
    </source>
</evidence>
<evidence type="ECO:0000256" key="1">
    <source>
        <dbReference type="ARBA" id="ARBA00022630"/>
    </source>
</evidence>
<accession>A0A382MZK1</accession>
<feature type="domain" description="FAD/NAD(P)-binding" evidence="5">
    <location>
        <begin position="5"/>
        <end position="289"/>
    </location>
</feature>
<keyword evidence="3" id="KW-0521">NADP</keyword>
<dbReference type="InterPro" id="IPR050097">
    <property type="entry name" value="Ferredoxin-NADP_redctase_2"/>
</dbReference>
<dbReference type="PRINTS" id="PR00368">
    <property type="entry name" value="FADPNR"/>
</dbReference>
<evidence type="ECO:0000256" key="3">
    <source>
        <dbReference type="ARBA" id="ARBA00022857"/>
    </source>
</evidence>
<keyword evidence="2" id="KW-0274">FAD</keyword>
<dbReference type="Pfam" id="PF07992">
    <property type="entry name" value="Pyr_redox_2"/>
    <property type="match status" value="1"/>
</dbReference>
<dbReference type="InterPro" id="IPR022890">
    <property type="entry name" value="Fd--NADP_Rdtase_type_2"/>
</dbReference>
<name>A0A382MZK1_9ZZZZ</name>
<proteinExistence type="inferred from homology"/>
<organism evidence="6">
    <name type="scientific">marine metagenome</name>
    <dbReference type="NCBI Taxonomy" id="408172"/>
    <lineage>
        <taxon>unclassified sequences</taxon>
        <taxon>metagenomes</taxon>
        <taxon>ecological metagenomes</taxon>
    </lineage>
</organism>
<dbReference type="PRINTS" id="PR00469">
    <property type="entry name" value="PNDRDTASEII"/>
</dbReference>
<protein>
    <recommendedName>
        <fullName evidence="5">FAD/NAD(P)-binding domain-containing protein</fullName>
    </recommendedName>
</protein>
<evidence type="ECO:0000313" key="6">
    <source>
        <dbReference type="EMBL" id="SVC54319.1"/>
    </source>
</evidence>
<dbReference type="Gene3D" id="3.50.50.60">
    <property type="entry name" value="FAD/NAD(P)-binding domain"/>
    <property type="match status" value="2"/>
</dbReference>
<reference evidence="6" key="1">
    <citation type="submission" date="2018-05" db="EMBL/GenBank/DDBJ databases">
        <authorList>
            <person name="Lanie J.A."/>
            <person name="Ng W.-L."/>
            <person name="Kazmierczak K.M."/>
            <person name="Andrzejewski T.M."/>
            <person name="Davidsen T.M."/>
            <person name="Wayne K.J."/>
            <person name="Tettelin H."/>
            <person name="Glass J.I."/>
            <person name="Rusch D."/>
            <person name="Podicherti R."/>
            <person name="Tsui H.-C.T."/>
            <person name="Winkler M.E."/>
        </authorList>
    </citation>
    <scope>NUCLEOTIDE SEQUENCE</scope>
</reference>
<dbReference type="EMBL" id="UINC01096983">
    <property type="protein sequence ID" value="SVC54319.1"/>
    <property type="molecule type" value="Genomic_DNA"/>
</dbReference>
<dbReference type="PANTHER" id="PTHR48105">
    <property type="entry name" value="THIOREDOXIN REDUCTASE 1-RELATED-RELATED"/>
    <property type="match status" value="1"/>
</dbReference>
<dbReference type="GO" id="GO:0004324">
    <property type="term" value="F:ferredoxin-NADP+ reductase activity"/>
    <property type="evidence" value="ECO:0007669"/>
    <property type="project" value="InterPro"/>
</dbReference>
<gene>
    <name evidence="6" type="ORF">METZ01_LOCUS307173</name>
</gene>
<feature type="non-terminal residue" evidence="6">
    <location>
        <position position="336"/>
    </location>
</feature>